<accession>A0A451ANC9</accession>
<name>A0A451ANC9_9GAMM</name>
<reference evidence="3" key="1">
    <citation type="submission" date="2019-02" db="EMBL/GenBank/DDBJ databases">
        <authorList>
            <person name="Gruber-Vodicka R. H."/>
            <person name="Seah K. B. B."/>
        </authorList>
    </citation>
    <scope>NUCLEOTIDE SEQUENCE</scope>
    <source>
        <strain evidence="3">BECK_BY2</strain>
        <strain evidence="2">BECK_BY3</strain>
    </source>
</reference>
<dbReference type="InterPro" id="IPR025669">
    <property type="entry name" value="AAA_dom"/>
</dbReference>
<dbReference type="InterPro" id="IPR027417">
    <property type="entry name" value="P-loop_NTPase"/>
</dbReference>
<dbReference type="InterPro" id="IPR050678">
    <property type="entry name" value="DNA_Partitioning_ATPase"/>
</dbReference>
<feature type="domain" description="AAA" evidence="1">
    <location>
        <begin position="33"/>
        <end position="228"/>
    </location>
</feature>
<proteinExistence type="predicted"/>
<dbReference type="Gene3D" id="3.40.50.300">
    <property type="entry name" value="P-loop containing nucleotide triphosphate hydrolases"/>
    <property type="match status" value="1"/>
</dbReference>
<dbReference type="AlphaFoldDB" id="A0A451ANC9"/>
<organism evidence="3">
    <name type="scientific">Candidatus Kentrum sp. TUN</name>
    <dbReference type="NCBI Taxonomy" id="2126343"/>
    <lineage>
        <taxon>Bacteria</taxon>
        <taxon>Pseudomonadati</taxon>
        <taxon>Pseudomonadota</taxon>
        <taxon>Gammaproteobacteria</taxon>
        <taxon>Candidatus Kentrum</taxon>
    </lineage>
</organism>
<protein>
    <submittedName>
        <fullName evidence="3">CobQ/CobB/MinD/ParA nucleotide binding domain-containing protein</fullName>
    </submittedName>
</protein>
<evidence type="ECO:0000313" key="2">
    <source>
        <dbReference type="EMBL" id="VFK58801.1"/>
    </source>
</evidence>
<dbReference type="EMBL" id="CAADFY010000155">
    <property type="protein sequence ID" value="VFK58801.1"/>
    <property type="molecule type" value="Genomic_DNA"/>
</dbReference>
<sequence>MSSIEKIIERQSEIVTNDNIEPLQLPSFPRYTVCNLRGGIGKTSLVFNLSYETDDCLAVDTCPQGSLSYFYDEEYFRDDSSSIRDMILPYILPGFGSPSRIAKRISATNEFFENKNAFFIKSSDDLFVLPSQITSTINSAKTVSGETQISAIDNLLFSLKNEIDRETEETGTKRCLIDTSPFFSGATHLALHASDALIVPVRTDQQSVNSFNLLLNILSNSSSEFRKNMPSNGHSPKIQLVILTHCTWSTKEGSRNRQNKQTNIFVEKVRDIVDRNIGHFTTDNPDNHILLLADFLGSGRISSALSKPISRLCNTFESSGKRESITINGERISINKSLSKISAELSYISKSIW</sequence>
<dbReference type="PANTHER" id="PTHR13696:SF99">
    <property type="entry name" value="COBYRINIC ACID AC-DIAMIDE SYNTHASE"/>
    <property type="match status" value="1"/>
</dbReference>
<dbReference type="PANTHER" id="PTHR13696">
    <property type="entry name" value="P-LOOP CONTAINING NUCLEOSIDE TRIPHOSPHATE HYDROLASE"/>
    <property type="match status" value="1"/>
</dbReference>
<evidence type="ECO:0000313" key="3">
    <source>
        <dbReference type="EMBL" id="VFK67527.1"/>
    </source>
</evidence>
<gene>
    <name evidence="3" type="ORF">BECKTUN1418E_GA0071001_11526</name>
    <name evidence="2" type="ORF">BECKTUN1418F_GA0071002_11553</name>
</gene>
<evidence type="ECO:0000259" key="1">
    <source>
        <dbReference type="Pfam" id="PF13614"/>
    </source>
</evidence>
<dbReference type="Pfam" id="PF13614">
    <property type="entry name" value="AAA_31"/>
    <property type="match status" value="1"/>
</dbReference>
<dbReference type="EMBL" id="CAADFV010000152">
    <property type="protein sequence ID" value="VFK67527.1"/>
    <property type="molecule type" value="Genomic_DNA"/>
</dbReference>
<dbReference type="SUPFAM" id="SSF52540">
    <property type="entry name" value="P-loop containing nucleoside triphosphate hydrolases"/>
    <property type="match status" value="1"/>
</dbReference>